<keyword evidence="3" id="KW-1185">Reference proteome</keyword>
<comment type="caution">
    <text evidence="2">The sequence shown here is derived from an EMBL/GenBank/DDBJ whole genome shotgun (WGS) entry which is preliminary data.</text>
</comment>
<dbReference type="AlphaFoldDB" id="A0A2W5WUV6"/>
<protein>
    <submittedName>
        <fullName evidence="2">Uncharacterized protein</fullName>
    </submittedName>
</protein>
<feature type="region of interest" description="Disordered" evidence="1">
    <location>
        <begin position="1"/>
        <end position="30"/>
    </location>
</feature>
<accession>A0A2W5WUV6</accession>
<evidence type="ECO:0000256" key="1">
    <source>
        <dbReference type="SAM" id="MobiDB-lite"/>
    </source>
</evidence>
<evidence type="ECO:0000313" key="2">
    <source>
        <dbReference type="EMBL" id="PZR54940.1"/>
    </source>
</evidence>
<sequence length="63" mass="6516">MGGRADHRDDVGVRAAGERRGNCQSQVDRNGPAQYVTAGTSTTGVSPGVCTFKVTGVIAYFLG</sequence>
<reference evidence="2 3" key="1">
    <citation type="submission" date="2018-06" db="EMBL/GenBank/DDBJ databases">
        <title>Whole genome sequencing of a novel hydrocarbon degrading bacterial strain, PW21 isolated from oil contaminated produced water sample.</title>
        <authorList>
            <person name="Nagkirti P."/>
            <person name="Shaikh A."/>
            <person name="Gowdaman V."/>
            <person name="Engineer A.E."/>
            <person name="Dagar S."/>
            <person name="Dhakephalkar P.K."/>
        </authorList>
    </citation>
    <scope>NUCLEOTIDE SEQUENCE [LARGE SCALE GENOMIC DNA]</scope>
    <source>
        <strain evidence="2 3">PW21</strain>
    </source>
</reference>
<gene>
    <name evidence="2" type="ORF">DNL40_00640</name>
</gene>
<name>A0A2W5WUV6_9MICO</name>
<evidence type="ECO:0000313" key="3">
    <source>
        <dbReference type="Proteomes" id="UP000248783"/>
    </source>
</evidence>
<dbReference type="EMBL" id="QKWH01000001">
    <property type="protein sequence ID" value="PZR54940.1"/>
    <property type="molecule type" value="Genomic_DNA"/>
</dbReference>
<feature type="compositionally biased region" description="Basic and acidic residues" evidence="1">
    <location>
        <begin position="1"/>
        <end position="21"/>
    </location>
</feature>
<dbReference type="Proteomes" id="UP000248783">
    <property type="component" value="Unassembled WGS sequence"/>
</dbReference>
<proteinExistence type="predicted"/>
<organism evidence="2 3">
    <name type="scientific">Xylanimonas oleitrophica</name>
    <dbReference type="NCBI Taxonomy" id="2607479"/>
    <lineage>
        <taxon>Bacteria</taxon>
        <taxon>Bacillati</taxon>
        <taxon>Actinomycetota</taxon>
        <taxon>Actinomycetes</taxon>
        <taxon>Micrococcales</taxon>
        <taxon>Promicromonosporaceae</taxon>
        <taxon>Xylanimonas</taxon>
    </lineage>
</organism>